<evidence type="ECO:0008006" key="3">
    <source>
        <dbReference type="Google" id="ProtNLM"/>
    </source>
</evidence>
<dbReference type="SUPFAM" id="SSF52540">
    <property type="entry name" value="P-loop containing nucleoside triphosphate hydrolases"/>
    <property type="match status" value="1"/>
</dbReference>
<sequence length="144" mass="16670">MIIVLNGPINSGKTTVAKILWEKIPNCAYIEVDKIREFIDWMDNEPAWTIAFDTALSVAKDFIEKNLNVLITYHISDKGYESLVKKLKPLDSDIFAFTFKPPLTTVLTYRGTREIDKRDKSYIRDSYKRNLDKVNYGEIIDNSD</sequence>
<name>A0A1F7I8Q5_9BACT</name>
<evidence type="ECO:0000313" key="1">
    <source>
        <dbReference type="EMBL" id="OGK39746.1"/>
    </source>
</evidence>
<comment type="caution">
    <text evidence="1">The sequence shown here is derived from an EMBL/GenBank/DDBJ whole genome shotgun (WGS) entry which is preliminary data.</text>
</comment>
<accession>A0A1F7I8Q5</accession>
<evidence type="ECO:0000313" key="2">
    <source>
        <dbReference type="Proteomes" id="UP000177698"/>
    </source>
</evidence>
<dbReference type="STRING" id="1802056.A2954_04960"/>
<protein>
    <recommendedName>
        <fullName evidence="3">UDP-N-acetylglucosamine kinase</fullName>
    </recommendedName>
</protein>
<proteinExistence type="predicted"/>
<dbReference type="EMBL" id="MGAG01000037">
    <property type="protein sequence ID" value="OGK39746.1"/>
    <property type="molecule type" value="Genomic_DNA"/>
</dbReference>
<gene>
    <name evidence="1" type="ORF">A2954_04960</name>
</gene>
<dbReference type="Gene3D" id="3.40.50.300">
    <property type="entry name" value="P-loop containing nucleotide triphosphate hydrolases"/>
    <property type="match status" value="1"/>
</dbReference>
<dbReference type="InterPro" id="IPR027417">
    <property type="entry name" value="P-loop_NTPase"/>
</dbReference>
<organism evidence="1 2">
    <name type="scientific">Candidatus Roizmanbacteria bacterium RIFCSPLOWO2_01_FULL_37_12</name>
    <dbReference type="NCBI Taxonomy" id="1802056"/>
    <lineage>
        <taxon>Bacteria</taxon>
        <taxon>Candidatus Roizmaniibacteriota</taxon>
    </lineage>
</organism>
<reference evidence="1 2" key="1">
    <citation type="journal article" date="2016" name="Nat. Commun.">
        <title>Thousands of microbial genomes shed light on interconnected biogeochemical processes in an aquifer system.</title>
        <authorList>
            <person name="Anantharaman K."/>
            <person name="Brown C.T."/>
            <person name="Hug L.A."/>
            <person name="Sharon I."/>
            <person name="Castelle C.J."/>
            <person name="Probst A.J."/>
            <person name="Thomas B.C."/>
            <person name="Singh A."/>
            <person name="Wilkins M.J."/>
            <person name="Karaoz U."/>
            <person name="Brodie E.L."/>
            <person name="Williams K.H."/>
            <person name="Hubbard S.S."/>
            <person name="Banfield J.F."/>
        </authorList>
    </citation>
    <scope>NUCLEOTIDE SEQUENCE [LARGE SCALE GENOMIC DNA]</scope>
</reference>
<dbReference type="AlphaFoldDB" id="A0A1F7I8Q5"/>
<dbReference type="Proteomes" id="UP000177698">
    <property type="component" value="Unassembled WGS sequence"/>
</dbReference>